<name>A0A5E4DIG1_MARMO</name>
<organism evidence="2 3">
    <name type="scientific">Marmota monax</name>
    <name type="common">Woodchuck</name>
    <dbReference type="NCBI Taxonomy" id="9995"/>
    <lineage>
        <taxon>Eukaryota</taxon>
        <taxon>Metazoa</taxon>
        <taxon>Chordata</taxon>
        <taxon>Craniata</taxon>
        <taxon>Vertebrata</taxon>
        <taxon>Euteleostomi</taxon>
        <taxon>Mammalia</taxon>
        <taxon>Eutheria</taxon>
        <taxon>Euarchontoglires</taxon>
        <taxon>Glires</taxon>
        <taxon>Rodentia</taxon>
        <taxon>Sciuromorpha</taxon>
        <taxon>Sciuridae</taxon>
        <taxon>Xerinae</taxon>
        <taxon>Marmotini</taxon>
        <taxon>Marmota</taxon>
    </lineage>
</organism>
<evidence type="ECO:0008006" key="4">
    <source>
        <dbReference type="Google" id="ProtNLM"/>
    </source>
</evidence>
<accession>A0A5E4DIG1</accession>
<dbReference type="InterPro" id="IPR026181">
    <property type="entry name" value="TMEM40"/>
</dbReference>
<gene>
    <name evidence="2" type="ORF">MONAX_5E003737</name>
</gene>
<evidence type="ECO:0000313" key="2">
    <source>
        <dbReference type="EMBL" id="VTJ91519.1"/>
    </source>
</evidence>
<feature type="transmembrane region" description="Helical" evidence="1">
    <location>
        <begin position="5"/>
        <end position="22"/>
    </location>
</feature>
<protein>
    <recommendedName>
        <fullName evidence="4">Transmembrane protein 40</fullName>
    </recommendedName>
</protein>
<evidence type="ECO:0000256" key="1">
    <source>
        <dbReference type="SAM" id="Phobius"/>
    </source>
</evidence>
<feature type="non-terminal residue" evidence="2">
    <location>
        <position position="1"/>
    </location>
</feature>
<proteinExistence type="predicted"/>
<evidence type="ECO:0000313" key="3">
    <source>
        <dbReference type="Proteomes" id="UP000335636"/>
    </source>
</evidence>
<dbReference type="Pfam" id="PF15817">
    <property type="entry name" value="TMEM40"/>
    <property type="match status" value="1"/>
</dbReference>
<dbReference type="AlphaFoldDB" id="A0A5E4DIG1"/>
<keyword evidence="1" id="KW-1133">Transmembrane helix</keyword>
<reference evidence="2" key="1">
    <citation type="submission" date="2019-04" db="EMBL/GenBank/DDBJ databases">
        <authorList>
            <person name="Alioto T."/>
            <person name="Alioto T."/>
        </authorList>
    </citation>
    <scope>NUCLEOTIDE SEQUENCE [LARGE SCALE GENOMIC DNA]</scope>
</reference>
<dbReference type="Proteomes" id="UP000335636">
    <property type="component" value="Unassembled WGS sequence"/>
</dbReference>
<dbReference type="PANTHER" id="PTHR16108:SF2">
    <property type="entry name" value="TRANSMEMBRANE PROTEIN 40"/>
    <property type="match status" value="1"/>
</dbReference>
<keyword evidence="1" id="KW-0472">Membrane</keyword>
<comment type="caution">
    <text evidence="2">The sequence shown here is derived from an EMBL/GenBank/DDBJ whole genome shotgun (WGS) entry which is preliminary data.</text>
</comment>
<dbReference type="PANTHER" id="PTHR16108">
    <property type="match status" value="1"/>
</dbReference>
<dbReference type="EMBL" id="CABDUW010009038">
    <property type="protein sequence ID" value="VTJ91519.1"/>
    <property type="molecule type" value="Genomic_DNA"/>
</dbReference>
<sequence length="73" mass="8430">EFFHFVLLCFAIGALLVCYHYYADWFMSLGVGLLTFASLETMGIYFGLVYRVHSVLQGFIPLFQKLIGFKKTH</sequence>
<keyword evidence="3" id="KW-1185">Reference proteome</keyword>
<keyword evidence="1" id="KW-0812">Transmembrane</keyword>